<feature type="transmembrane region" description="Helical" evidence="2">
    <location>
        <begin position="53"/>
        <end position="76"/>
    </location>
</feature>
<evidence type="ECO:0000313" key="4">
    <source>
        <dbReference type="Proteomes" id="UP000800035"/>
    </source>
</evidence>
<dbReference type="OrthoDB" id="5376804at2759"/>
<feature type="transmembrane region" description="Helical" evidence="2">
    <location>
        <begin position="125"/>
        <end position="143"/>
    </location>
</feature>
<organism evidence="3 4">
    <name type="scientific">Byssothecium circinans</name>
    <dbReference type="NCBI Taxonomy" id="147558"/>
    <lineage>
        <taxon>Eukaryota</taxon>
        <taxon>Fungi</taxon>
        <taxon>Dikarya</taxon>
        <taxon>Ascomycota</taxon>
        <taxon>Pezizomycotina</taxon>
        <taxon>Dothideomycetes</taxon>
        <taxon>Pleosporomycetidae</taxon>
        <taxon>Pleosporales</taxon>
        <taxon>Massarineae</taxon>
        <taxon>Massarinaceae</taxon>
        <taxon>Byssothecium</taxon>
    </lineage>
</organism>
<sequence>MKIPLIFNAKAGARDKGPPTTKNLLPAAERKSDKADAPSVRRRSFYEAWVQDWWLFELGSLAVGTGAFIALIILLSRYQNKVVPEMSSIAGVGITLNTMVSILATVGRACMLLPVAECISQQKNLGSMGALLLILGLAVDPLSQQLLHYEKRLEPANSVAKIGKLHFDVQSLSKSSVAVCVRWADVSSKLQRSVVPAAGSQEGQVATWSLDNRTLIGAFKYQSVFLNLSNAAELVTRPYGVQYHIEFPGTSAFDDRPSPLADFFVTYRNGSTSDKYLGSNFSAIEFMLEWCVQEYKTEVKNGVPTTTKLNATNDFRLYAEMSNDVGYRGIPSSEYSLPDYLRRTFNGSIFMKIDLLGIGKTSDAAEAFHSRLKTKPSEFDATGPEDTDVRTAMVQIVQNVATSMTNAMRQQGRLSAYGTVWEEQTFVKVQLGWIAAPMMLAGFSVLFVVATIIQSSGQARRGMVWKSSSVPTLLALNPDLHEAVGGPSSLSKTERVLRGAKVSLSQDKQEEWRLNGS</sequence>
<feature type="transmembrane region" description="Helical" evidence="2">
    <location>
        <begin position="88"/>
        <end position="113"/>
    </location>
</feature>
<keyword evidence="2" id="KW-0472">Membrane</keyword>
<evidence type="ECO:0000256" key="1">
    <source>
        <dbReference type="SAM" id="MobiDB-lite"/>
    </source>
</evidence>
<dbReference type="PANTHER" id="PTHR35394:SF5">
    <property type="entry name" value="DUF3176 DOMAIN-CONTAINING PROTEIN"/>
    <property type="match status" value="1"/>
</dbReference>
<proteinExistence type="predicted"/>
<evidence type="ECO:0000313" key="3">
    <source>
        <dbReference type="EMBL" id="KAF1958427.1"/>
    </source>
</evidence>
<dbReference type="AlphaFoldDB" id="A0A6A5UBE4"/>
<dbReference type="Pfam" id="PF11374">
    <property type="entry name" value="DUF3176"/>
    <property type="match status" value="1"/>
</dbReference>
<accession>A0A6A5UBE4</accession>
<keyword evidence="4" id="KW-1185">Reference proteome</keyword>
<dbReference type="Proteomes" id="UP000800035">
    <property type="component" value="Unassembled WGS sequence"/>
</dbReference>
<feature type="transmembrane region" description="Helical" evidence="2">
    <location>
        <begin position="431"/>
        <end position="453"/>
    </location>
</feature>
<keyword evidence="2" id="KW-1133">Transmembrane helix</keyword>
<protein>
    <submittedName>
        <fullName evidence="3">Uncharacterized protein</fullName>
    </submittedName>
</protein>
<gene>
    <name evidence="3" type="ORF">CC80DRAFT_534173</name>
</gene>
<dbReference type="InterPro" id="IPR021514">
    <property type="entry name" value="DUF3176"/>
</dbReference>
<feature type="region of interest" description="Disordered" evidence="1">
    <location>
        <begin position="12"/>
        <end position="31"/>
    </location>
</feature>
<reference evidence="3" key="1">
    <citation type="journal article" date="2020" name="Stud. Mycol.">
        <title>101 Dothideomycetes genomes: a test case for predicting lifestyles and emergence of pathogens.</title>
        <authorList>
            <person name="Haridas S."/>
            <person name="Albert R."/>
            <person name="Binder M."/>
            <person name="Bloem J."/>
            <person name="Labutti K."/>
            <person name="Salamov A."/>
            <person name="Andreopoulos B."/>
            <person name="Baker S."/>
            <person name="Barry K."/>
            <person name="Bills G."/>
            <person name="Bluhm B."/>
            <person name="Cannon C."/>
            <person name="Castanera R."/>
            <person name="Culley D."/>
            <person name="Daum C."/>
            <person name="Ezra D."/>
            <person name="Gonzalez J."/>
            <person name="Henrissat B."/>
            <person name="Kuo A."/>
            <person name="Liang C."/>
            <person name="Lipzen A."/>
            <person name="Lutzoni F."/>
            <person name="Magnuson J."/>
            <person name="Mondo S."/>
            <person name="Nolan M."/>
            <person name="Ohm R."/>
            <person name="Pangilinan J."/>
            <person name="Park H.-J."/>
            <person name="Ramirez L."/>
            <person name="Alfaro M."/>
            <person name="Sun H."/>
            <person name="Tritt A."/>
            <person name="Yoshinaga Y."/>
            <person name="Zwiers L.-H."/>
            <person name="Turgeon B."/>
            <person name="Goodwin S."/>
            <person name="Spatafora J."/>
            <person name="Crous P."/>
            <person name="Grigoriev I."/>
        </authorList>
    </citation>
    <scope>NUCLEOTIDE SEQUENCE</scope>
    <source>
        <strain evidence="3">CBS 675.92</strain>
    </source>
</reference>
<keyword evidence="2" id="KW-0812">Transmembrane</keyword>
<name>A0A6A5UBE4_9PLEO</name>
<dbReference type="PANTHER" id="PTHR35394">
    <property type="entry name" value="DUF3176 DOMAIN-CONTAINING PROTEIN"/>
    <property type="match status" value="1"/>
</dbReference>
<dbReference type="EMBL" id="ML976987">
    <property type="protein sequence ID" value="KAF1958427.1"/>
    <property type="molecule type" value="Genomic_DNA"/>
</dbReference>
<evidence type="ECO:0000256" key="2">
    <source>
        <dbReference type="SAM" id="Phobius"/>
    </source>
</evidence>